<reference evidence="1" key="1">
    <citation type="submission" date="2021-01" db="EMBL/GenBank/DDBJ databases">
        <title>Whole genome shotgun sequence of Actinoplanes siamensis NBRC 109076.</title>
        <authorList>
            <person name="Komaki H."/>
            <person name="Tamura T."/>
        </authorList>
    </citation>
    <scope>NUCLEOTIDE SEQUENCE</scope>
    <source>
        <strain evidence="1">NBRC 109076</strain>
    </source>
</reference>
<keyword evidence="2" id="KW-1185">Reference proteome</keyword>
<proteinExistence type="predicted"/>
<sequence length="45" mass="4662">MIALVFATIVGMLTYLETNNWPATLLAALAAAGTAVPVLHHLLGT</sequence>
<name>A0A919NBK0_9ACTN</name>
<protein>
    <submittedName>
        <fullName evidence="1">Uncharacterized protein</fullName>
    </submittedName>
</protein>
<accession>A0A919NBK0</accession>
<dbReference type="Proteomes" id="UP000629619">
    <property type="component" value="Unassembled WGS sequence"/>
</dbReference>
<comment type="caution">
    <text evidence="1">The sequence shown here is derived from an EMBL/GenBank/DDBJ whole genome shotgun (WGS) entry which is preliminary data.</text>
</comment>
<evidence type="ECO:0000313" key="2">
    <source>
        <dbReference type="Proteomes" id="UP000629619"/>
    </source>
</evidence>
<organism evidence="1 2">
    <name type="scientific">Actinoplanes siamensis</name>
    <dbReference type="NCBI Taxonomy" id="1223317"/>
    <lineage>
        <taxon>Bacteria</taxon>
        <taxon>Bacillati</taxon>
        <taxon>Actinomycetota</taxon>
        <taxon>Actinomycetes</taxon>
        <taxon>Micromonosporales</taxon>
        <taxon>Micromonosporaceae</taxon>
        <taxon>Actinoplanes</taxon>
    </lineage>
</organism>
<dbReference type="EMBL" id="BOMW01000055">
    <property type="protein sequence ID" value="GIF07861.1"/>
    <property type="molecule type" value="Genomic_DNA"/>
</dbReference>
<dbReference type="AlphaFoldDB" id="A0A919NBK0"/>
<evidence type="ECO:0000313" key="1">
    <source>
        <dbReference type="EMBL" id="GIF07861.1"/>
    </source>
</evidence>
<gene>
    <name evidence="1" type="ORF">Asi03nite_53990</name>
</gene>